<comment type="caution">
    <text evidence="4">The sequence shown here is derived from an EMBL/GenBank/DDBJ whole genome shotgun (WGS) entry which is preliminary data.</text>
</comment>
<organism evidence="4 5">
    <name type="scientific">Leifsonella bigeumensis</name>
    <dbReference type="NCBI Taxonomy" id="433643"/>
    <lineage>
        <taxon>Bacteria</taxon>
        <taxon>Bacillati</taxon>
        <taxon>Actinomycetota</taxon>
        <taxon>Actinomycetes</taxon>
        <taxon>Micrococcales</taxon>
        <taxon>Microbacteriaceae</taxon>
        <taxon>Leifsonella</taxon>
    </lineage>
</organism>
<keyword evidence="2" id="KW-0808">Transferase</keyword>
<dbReference type="Proteomes" id="UP001501004">
    <property type="component" value="Unassembled WGS sequence"/>
</dbReference>
<dbReference type="Pfam" id="PF01596">
    <property type="entry name" value="Methyltransf_3"/>
    <property type="match status" value="1"/>
</dbReference>
<dbReference type="InterPro" id="IPR029063">
    <property type="entry name" value="SAM-dependent_MTases_sf"/>
</dbReference>
<dbReference type="Gene3D" id="3.40.50.150">
    <property type="entry name" value="Vaccinia Virus protein VP39"/>
    <property type="match status" value="1"/>
</dbReference>
<accession>A0ABP7EY73</accession>
<dbReference type="InterPro" id="IPR002935">
    <property type="entry name" value="SAM_O-MeTrfase"/>
</dbReference>
<sequence>MNQQSWNDVDHYFSQLLVRPDAGLTGALRANTEAGLPAIDVAPTQGKLLMLLVKLCGARRVLEIGTLGGYSTIWLARGLPAGGRIVTLESMPKHAEVAHSNLLHAGVAEHVEIRVAPAAESLAQLVSDGAAPFDFVFLDADKVNNARYLQWAMMLTRPGSVIVCDNVVRNGHVVDEDGTDESVVGTRAFLDAVAEDPRLEATAIQTVGVKGWDGFAVARVK</sequence>
<name>A0ABP7EY73_9MICO</name>
<keyword evidence="5" id="KW-1185">Reference proteome</keyword>
<dbReference type="EMBL" id="BAABAE010000001">
    <property type="protein sequence ID" value="GAA3727413.1"/>
    <property type="molecule type" value="Genomic_DNA"/>
</dbReference>
<evidence type="ECO:0000256" key="1">
    <source>
        <dbReference type="ARBA" id="ARBA00022603"/>
    </source>
</evidence>
<dbReference type="PANTHER" id="PTHR10509">
    <property type="entry name" value="O-METHYLTRANSFERASE-RELATED"/>
    <property type="match status" value="1"/>
</dbReference>
<dbReference type="SUPFAM" id="SSF53335">
    <property type="entry name" value="S-adenosyl-L-methionine-dependent methyltransferases"/>
    <property type="match status" value="1"/>
</dbReference>
<dbReference type="CDD" id="cd02440">
    <property type="entry name" value="AdoMet_MTases"/>
    <property type="match status" value="1"/>
</dbReference>
<proteinExistence type="predicted"/>
<evidence type="ECO:0000256" key="3">
    <source>
        <dbReference type="ARBA" id="ARBA00022691"/>
    </source>
</evidence>
<keyword evidence="1" id="KW-0489">Methyltransferase</keyword>
<reference evidence="5" key="1">
    <citation type="journal article" date="2019" name="Int. J. Syst. Evol. Microbiol.">
        <title>The Global Catalogue of Microorganisms (GCM) 10K type strain sequencing project: providing services to taxonomists for standard genome sequencing and annotation.</title>
        <authorList>
            <consortium name="The Broad Institute Genomics Platform"/>
            <consortium name="The Broad Institute Genome Sequencing Center for Infectious Disease"/>
            <person name="Wu L."/>
            <person name="Ma J."/>
        </authorList>
    </citation>
    <scope>NUCLEOTIDE SEQUENCE [LARGE SCALE GENOMIC DNA]</scope>
    <source>
        <strain evidence="5">JCM 16949</strain>
    </source>
</reference>
<keyword evidence="3" id="KW-0949">S-adenosyl-L-methionine</keyword>
<protein>
    <submittedName>
        <fullName evidence="4">O-methyltransferase</fullName>
    </submittedName>
</protein>
<evidence type="ECO:0000313" key="4">
    <source>
        <dbReference type="EMBL" id="GAA3727413.1"/>
    </source>
</evidence>
<dbReference type="InterPro" id="IPR050362">
    <property type="entry name" value="Cation-dep_OMT"/>
</dbReference>
<dbReference type="PANTHER" id="PTHR10509:SF14">
    <property type="entry name" value="CAFFEOYL-COA O-METHYLTRANSFERASE 3-RELATED"/>
    <property type="match status" value="1"/>
</dbReference>
<evidence type="ECO:0000256" key="2">
    <source>
        <dbReference type="ARBA" id="ARBA00022679"/>
    </source>
</evidence>
<evidence type="ECO:0000313" key="5">
    <source>
        <dbReference type="Proteomes" id="UP001501004"/>
    </source>
</evidence>
<dbReference type="RefSeq" id="WP_344752511.1">
    <property type="nucleotide sequence ID" value="NZ_BAABAE010000001.1"/>
</dbReference>
<gene>
    <name evidence="4" type="ORF">GCM10022239_00300</name>
</gene>
<dbReference type="PROSITE" id="PS51682">
    <property type="entry name" value="SAM_OMT_I"/>
    <property type="match status" value="1"/>
</dbReference>